<dbReference type="GO" id="GO:0006310">
    <property type="term" value="P:DNA recombination"/>
    <property type="evidence" value="ECO:0007669"/>
    <property type="project" value="UniProtKB-KW"/>
</dbReference>
<dbReference type="AlphaFoldDB" id="A0A3P7PYL6"/>
<evidence type="ECO:0000313" key="3">
    <source>
        <dbReference type="Proteomes" id="UP000279029"/>
    </source>
</evidence>
<dbReference type="InterPro" id="IPR011010">
    <property type="entry name" value="DNA_brk_join_enz"/>
</dbReference>
<evidence type="ECO:0008006" key="4">
    <source>
        <dbReference type="Google" id="ProtNLM"/>
    </source>
</evidence>
<gene>
    <name evidence="2" type="ORF">PATL70BA_2348</name>
</gene>
<dbReference type="GO" id="GO:0015074">
    <property type="term" value="P:DNA integration"/>
    <property type="evidence" value="ECO:0007669"/>
    <property type="project" value="InterPro"/>
</dbReference>
<dbReference type="SUPFAM" id="SSF56349">
    <property type="entry name" value="DNA breaking-rejoining enzymes"/>
    <property type="match status" value="1"/>
</dbReference>
<evidence type="ECO:0000313" key="2">
    <source>
        <dbReference type="EMBL" id="VDN48241.1"/>
    </source>
</evidence>
<dbReference type="EMBL" id="LR130778">
    <property type="protein sequence ID" value="VDN48241.1"/>
    <property type="molecule type" value="Genomic_DNA"/>
</dbReference>
<dbReference type="KEGG" id="cbar:PATL70BA_2348"/>
<evidence type="ECO:0000256" key="1">
    <source>
        <dbReference type="ARBA" id="ARBA00023172"/>
    </source>
</evidence>
<organism evidence="2 3">
    <name type="scientific">Petrocella atlantisensis</name>
    <dbReference type="NCBI Taxonomy" id="2173034"/>
    <lineage>
        <taxon>Bacteria</taxon>
        <taxon>Bacillati</taxon>
        <taxon>Bacillota</taxon>
        <taxon>Clostridia</taxon>
        <taxon>Lachnospirales</taxon>
        <taxon>Vallitaleaceae</taxon>
        <taxon>Petrocella</taxon>
    </lineage>
</organism>
<dbReference type="GO" id="GO:0003677">
    <property type="term" value="F:DNA binding"/>
    <property type="evidence" value="ECO:0007669"/>
    <property type="project" value="InterPro"/>
</dbReference>
<name>A0A3P7PYL6_9FIRM</name>
<keyword evidence="1" id="KW-0233">DNA recombination</keyword>
<dbReference type="InterPro" id="IPR013762">
    <property type="entry name" value="Integrase-like_cat_sf"/>
</dbReference>
<sequence length="46" mass="5476">MHSNGVPVEMIRQFLGHADIKTTWGYIYNNQNKEKHHKSFKIHLVK</sequence>
<reference evidence="2 3" key="1">
    <citation type="submission" date="2018-09" db="EMBL/GenBank/DDBJ databases">
        <authorList>
            <person name="Postec A."/>
        </authorList>
    </citation>
    <scope>NUCLEOTIDE SEQUENCE [LARGE SCALE GENOMIC DNA]</scope>
    <source>
        <strain evidence="2">70B-A</strain>
    </source>
</reference>
<proteinExistence type="predicted"/>
<keyword evidence="3" id="KW-1185">Reference proteome</keyword>
<protein>
    <recommendedName>
        <fullName evidence="4">Tyr recombinase domain-containing protein</fullName>
    </recommendedName>
</protein>
<dbReference type="Proteomes" id="UP000279029">
    <property type="component" value="Chromosome"/>
</dbReference>
<dbReference type="Gene3D" id="1.10.443.10">
    <property type="entry name" value="Intergrase catalytic core"/>
    <property type="match status" value="1"/>
</dbReference>
<accession>A0A3P7PYL6</accession>